<feature type="active site" description="Charge relay system" evidence="6">
    <location>
        <position position="322"/>
    </location>
</feature>
<evidence type="ECO:0000256" key="3">
    <source>
        <dbReference type="ARBA" id="ARBA00022723"/>
    </source>
</evidence>
<dbReference type="PANTHER" id="PTHR43806:SF11">
    <property type="entry name" value="CEREVISIN-RELATED"/>
    <property type="match status" value="1"/>
</dbReference>
<dbReference type="Gene3D" id="3.30.70.80">
    <property type="entry name" value="Peptidase S8 propeptide/proteinase inhibitor I9"/>
    <property type="match status" value="1"/>
</dbReference>
<feature type="domain" description="Peptidase S8/S53" evidence="9">
    <location>
        <begin position="124"/>
        <end position="370"/>
    </location>
</feature>
<dbReference type="GO" id="GO:0046872">
    <property type="term" value="F:metal ion binding"/>
    <property type="evidence" value="ECO:0007669"/>
    <property type="project" value="UniProtKB-KW"/>
</dbReference>
<sequence length="529" mass="56835">MERRLLQTLAVSVFLFAYPLGGTVAASESHQTEDNTYVVGFHDSLDKALIEKAGGETEDVWERIEAAAVTMTDEKAAWLSSQPEVDYVELDEEVQVNADTDTELRNWGLNRVEATDAWDHDVTGAGVDVAVVDTGISTSHPSLDVEDGYSAVSYTDSYDDDNGHGSHAAGIIAANQPSAGIVGVAPDADLYAVKVLDEIGSGSLTQVLNGMEWAIDEGVDIINMSFGTLTNSQSMKSMLDAAYDDDIIVAAASGNRGESSESGSRVEFPARFESVVAVGAVDEDNERAYFSATGDSVELAAPGVDIVSSYEGSSFGPLSGTSMATPFVVGGFALMKEAYPEEDAAHIRETLQDEALDLGSDGRDEEFGYGLLQLPDLSDVTIDKEEEIGEEESTEQPVEEDIEDNPISDDPIDIPEEDENDESASVEVPSHVDSRVSYNEDGSANVTLSWDRSDEDVRHQLYRDGNKLEVVDSGNTSFIDQGVPAGSYQYEVTAIGANDEESEKSEAVEVTVEEKETADEANGFSWPEK</sequence>
<feature type="compositionally biased region" description="Basic and acidic residues" evidence="8">
    <location>
        <begin position="504"/>
        <end position="515"/>
    </location>
</feature>
<dbReference type="SUPFAM" id="SSF52743">
    <property type="entry name" value="Subtilisin-like"/>
    <property type="match status" value="1"/>
</dbReference>
<dbReference type="GO" id="GO:0004252">
    <property type="term" value="F:serine-type endopeptidase activity"/>
    <property type="evidence" value="ECO:0007669"/>
    <property type="project" value="UniProtKB-UniRule"/>
</dbReference>
<dbReference type="PROSITE" id="PS51892">
    <property type="entry name" value="SUBTILASE"/>
    <property type="match status" value="1"/>
</dbReference>
<dbReference type="Gene3D" id="2.60.40.10">
    <property type="entry name" value="Immunoglobulins"/>
    <property type="match status" value="1"/>
</dbReference>
<dbReference type="Gene3D" id="3.40.50.200">
    <property type="entry name" value="Peptidase S8/S53 domain"/>
    <property type="match status" value="1"/>
</dbReference>
<reference evidence="10 11" key="1">
    <citation type="submission" date="2018-10" db="EMBL/GenBank/DDBJ databases">
        <title>Draft genome sequence of Bacillus salarius IM0101, isolated from a hypersaline soil in Inner Mongolia, China.</title>
        <authorList>
            <person name="Yamprayoonswat W."/>
            <person name="Boonvisut S."/>
            <person name="Jumpathong W."/>
            <person name="Sittihan S."/>
            <person name="Ruangsuj P."/>
            <person name="Wanthongcharoen S."/>
            <person name="Thongpramul N."/>
            <person name="Pimmason S."/>
            <person name="Yu B."/>
            <person name="Yasawong M."/>
        </authorList>
    </citation>
    <scope>NUCLEOTIDE SEQUENCE [LARGE SCALE GENOMIC DNA]</scope>
    <source>
        <strain evidence="10 11">IM0101</strain>
    </source>
</reference>
<feature type="active site" description="Charge relay system" evidence="6">
    <location>
        <position position="133"/>
    </location>
</feature>
<dbReference type="InterPro" id="IPR013783">
    <property type="entry name" value="Ig-like_fold"/>
</dbReference>
<dbReference type="OrthoDB" id="9798386at2"/>
<evidence type="ECO:0000256" key="2">
    <source>
        <dbReference type="ARBA" id="ARBA00022670"/>
    </source>
</evidence>
<dbReference type="EMBL" id="RBVX01000061">
    <property type="protein sequence ID" value="RSL29545.1"/>
    <property type="molecule type" value="Genomic_DNA"/>
</dbReference>
<keyword evidence="11" id="KW-1185">Reference proteome</keyword>
<evidence type="ECO:0000256" key="6">
    <source>
        <dbReference type="PROSITE-ProRule" id="PRU01240"/>
    </source>
</evidence>
<dbReference type="InterPro" id="IPR023828">
    <property type="entry name" value="Peptidase_S8_Ser-AS"/>
</dbReference>
<feature type="compositionally biased region" description="Acidic residues" evidence="8">
    <location>
        <begin position="387"/>
        <end position="424"/>
    </location>
</feature>
<evidence type="ECO:0000256" key="5">
    <source>
        <dbReference type="ARBA" id="ARBA00022825"/>
    </source>
</evidence>
<keyword evidence="2 6" id="KW-0645">Protease</keyword>
<feature type="active site" description="Charge relay system" evidence="6">
    <location>
        <position position="164"/>
    </location>
</feature>
<dbReference type="InterPro" id="IPR037045">
    <property type="entry name" value="S8pro/Inhibitor_I9_sf"/>
</dbReference>
<feature type="region of interest" description="Disordered" evidence="8">
    <location>
        <begin position="387"/>
        <end position="440"/>
    </location>
</feature>
<dbReference type="PANTHER" id="PTHR43806">
    <property type="entry name" value="PEPTIDASE S8"/>
    <property type="match status" value="1"/>
</dbReference>
<evidence type="ECO:0000259" key="9">
    <source>
        <dbReference type="Pfam" id="PF00082"/>
    </source>
</evidence>
<evidence type="ECO:0000256" key="7">
    <source>
        <dbReference type="RuleBase" id="RU003355"/>
    </source>
</evidence>
<dbReference type="InterPro" id="IPR050131">
    <property type="entry name" value="Peptidase_S8_subtilisin-like"/>
</dbReference>
<dbReference type="InterPro" id="IPR034202">
    <property type="entry name" value="Subtilisin_Carlsberg-like"/>
</dbReference>
<evidence type="ECO:0000313" key="10">
    <source>
        <dbReference type="EMBL" id="RSL29545.1"/>
    </source>
</evidence>
<dbReference type="SUPFAM" id="SSF54897">
    <property type="entry name" value="Protease propeptides/inhibitors"/>
    <property type="match status" value="1"/>
</dbReference>
<dbReference type="CDD" id="cd07477">
    <property type="entry name" value="Peptidases_S8_Subtilisin_subset"/>
    <property type="match status" value="1"/>
</dbReference>
<dbReference type="RefSeq" id="WP_125562292.1">
    <property type="nucleotide sequence ID" value="NZ_RBVX01000061.1"/>
</dbReference>
<dbReference type="PROSITE" id="PS00136">
    <property type="entry name" value="SUBTILASE_ASP"/>
    <property type="match status" value="1"/>
</dbReference>
<dbReference type="PRINTS" id="PR00723">
    <property type="entry name" value="SUBTILISIN"/>
</dbReference>
<evidence type="ECO:0000313" key="11">
    <source>
        <dbReference type="Proteomes" id="UP000275076"/>
    </source>
</evidence>
<proteinExistence type="inferred from homology"/>
<keyword evidence="4 6" id="KW-0378">Hydrolase</keyword>
<protein>
    <submittedName>
        <fullName evidence="10">Peptidase S8/S53 subtilisin kexin sedolisin</fullName>
    </submittedName>
</protein>
<organism evidence="10 11">
    <name type="scientific">Salibacterium salarium</name>
    <dbReference type="NCBI Taxonomy" id="284579"/>
    <lineage>
        <taxon>Bacteria</taxon>
        <taxon>Bacillati</taxon>
        <taxon>Bacillota</taxon>
        <taxon>Bacilli</taxon>
        <taxon>Bacillales</taxon>
        <taxon>Bacillaceae</taxon>
    </lineage>
</organism>
<dbReference type="Proteomes" id="UP000275076">
    <property type="component" value="Unassembled WGS sequence"/>
</dbReference>
<dbReference type="PROSITE" id="PS00138">
    <property type="entry name" value="SUBTILASE_SER"/>
    <property type="match status" value="1"/>
</dbReference>
<keyword evidence="5 6" id="KW-0720">Serine protease</keyword>
<gene>
    <name evidence="10" type="ORF">D7Z54_30560</name>
</gene>
<dbReference type="GO" id="GO:0006508">
    <property type="term" value="P:proteolysis"/>
    <property type="evidence" value="ECO:0007669"/>
    <property type="project" value="UniProtKB-KW"/>
</dbReference>
<comment type="caution">
    <text evidence="10">The sequence shown here is derived from an EMBL/GenBank/DDBJ whole genome shotgun (WGS) entry which is preliminary data.</text>
</comment>
<evidence type="ECO:0000256" key="4">
    <source>
        <dbReference type="ARBA" id="ARBA00022801"/>
    </source>
</evidence>
<evidence type="ECO:0000256" key="1">
    <source>
        <dbReference type="ARBA" id="ARBA00011073"/>
    </source>
</evidence>
<comment type="similarity">
    <text evidence="1 6 7">Belongs to the peptidase S8 family.</text>
</comment>
<evidence type="ECO:0000256" key="8">
    <source>
        <dbReference type="SAM" id="MobiDB-lite"/>
    </source>
</evidence>
<name>A0A3R9R8F3_9BACI</name>
<accession>A0A3R9R8F3</accession>
<dbReference type="InterPro" id="IPR015500">
    <property type="entry name" value="Peptidase_S8_subtilisin-rel"/>
</dbReference>
<keyword evidence="3" id="KW-0479">Metal-binding</keyword>
<dbReference type="InterPro" id="IPR036852">
    <property type="entry name" value="Peptidase_S8/S53_dom_sf"/>
</dbReference>
<dbReference type="Pfam" id="PF00082">
    <property type="entry name" value="Peptidase_S8"/>
    <property type="match status" value="1"/>
</dbReference>
<dbReference type="InterPro" id="IPR023827">
    <property type="entry name" value="Peptidase_S8_Asp-AS"/>
</dbReference>
<feature type="region of interest" description="Disordered" evidence="8">
    <location>
        <begin position="498"/>
        <end position="529"/>
    </location>
</feature>
<dbReference type="InterPro" id="IPR000209">
    <property type="entry name" value="Peptidase_S8/S53_dom"/>
</dbReference>
<dbReference type="AlphaFoldDB" id="A0A3R9R8F3"/>